<feature type="region of interest" description="Disordered" evidence="2">
    <location>
        <begin position="369"/>
        <end position="402"/>
    </location>
</feature>
<dbReference type="AlphaFoldDB" id="A0A3S4RHW0"/>
<feature type="compositionally biased region" description="Basic and acidic residues" evidence="2">
    <location>
        <begin position="392"/>
        <end position="402"/>
    </location>
</feature>
<name>A0A3S4RHW0_MYCCI</name>
<evidence type="ECO:0000313" key="5">
    <source>
        <dbReference type="Proteomes" id="UP000282551"/>
    </source>
</evidence>
<proteinExistence type="inferred from homology"/>
<evidence type="ECO:0000313" key="4">
    <source>
        <dbReference type="EMBL" id="VEG44158.1"/>
    </source>
</evidence>
<accession>A0A3S4RHW0</accession>
<dbReference type="Proteomes" id="UP000282551">
    <property type="component" value="Chromosome"/>
</dbReference>
<sequence length="402" mass="39969">MIDPGWALRTPEQNDLLLKAAPGGLPSMMAALAAYTAEMASTETAAGVSTANMVALNAEFQGAASTASTATTTGLNTVAHLLFGWLAEKPPLISTAVNAFTTAYSTMVPAALCITNREEWAMYCAMNAVFPVFGIPIAERDLEYFGNFWPNNARTGATYSATLTALMPTLAIPPPLTPQNAAPAMPAAAATAVAETAATTAAGDAMRVSSEAAGKASSAGSNGAGSFMDVAQQALGPAQQAFDTLPKAFEGILGAPTSLMQPAMGAVQSLTGMFGGAMGGPNATTAAEAIRPAGGGVPATGLSTAMGGGGGGAAPGGTAQGLTNYVRPSSGFSQENGGRATGLRTPGLLHAGDVRGPAMAPGGGAMPLGPAGMLARAQGGEGTQEQVTRARIVTEGDRTDKD</sequence>
<evidence type="ECO:0000256" key="2">
    <source>
        <dbReference type="SAM" id="MobiDB-lite"/>
    </source>
</evidence>
<dbReference type="RefSeq" id="WP_126331937.1">
    <property type="nucleotide sequence ID" value="NZ_AP022604.1"/>
</dbReference>
<comment type="similarity">
    <text evidence="1">Belongs to the mycobacterial PPE family.</text>
</comment>
<dbReference type="InterPro" id="IPR000030">
    <property type="entry name" value="PPE_dom"/>
</dbReference>
<gene>
    <name evidence="4" type="ORF">NCTC10485_00071</name>
</gene>
<organism evidence="4 5">
    <name type="scientific">Mycolicibacterium chitae</name>
    <name type="common">Mycobacterium chitae</name>
    <dbReference type="NCBI Taxonomy" id="1792"/>
    <lineage>
        <taxon>Bacteria</taxon>
        <taxon>Bacillati</taxon>
        <taxon>Actinomycetota</taxon>
        <taxon>Actinomycetes</taxon>
        <taxon>Mycobacteriales</taxon>
        <taxon>Mycobacteriaceae</taxon>
        <taxon>Mycolicibacterium</taxon>
    </lineage>
</organism>
<reference evidence="4 5" key="1">
    <citation type="submission" date="2018-12" db="EMBL/GenBank/DDBJ databases">
        <authorList>
            <consortium name="Pathogen Informatics"/>
        </authorList>
    </citation>
    <scope>NUCLEOTIDE SEQUENCE [LARGE SCALE GENOMIC DNA]</scope>
    <source>
        <strain evidence="4 5">NCTC10485</strain>
    </source>
</reference>
<keyword evidence="5" id="KW-1185">Reference proteome</keyword>
<dbReference type="SUPFAM" id="SSF140459">
    <property type="entry name" value="PE/PPE dimer-like"/>
    <property type="match status" value="1"/>
</dbReference>
<dbReference type="Gene3D" id="1.20.1260.20">
    <property type="entry name" value="PPE superfamily"/>
    <property type="match status" value="1"/>
</dbReference>
<dbReference type="OrthoDB" id="4721978at2"/>
<evidence type="ECO:0000256" key="1">
    <source>
        <dbReference type="ARBA" id="ARBA00010652"/>
    </source>
</evidence>
<protein>
    <submittedName>
        <fullName evidence="4">PPE family protein</fullName>
    </submittedName>
</protein>
<dbReference type="InterPro" id="IPR038332">
    <property type="entry name" value="PPE_sf"/>
</dbReference>
<feature type="domain" description="PPE" evidence="3">
    <location>
        <begin position="6"/>
        <end position="169"/>
    </location>
</feature>
<dbReference type="EMBL" id="LR134355">
    <property type="protein sequence ID" value="VEG44158.1"/>
    <property type="molecule type" value="Genomic_DNA"/>
</dbReference>
<evidence type="ECO:0000259" key="3">
    <source>
        <dbReference type="Pfam" id="PF00823"/>
    </source>
</evidence>
<dbReference type="Pfam" id="PF00823">
    <property type="entry name" value="PPE"/>
    <property type="match status" value="1"/>
</dbReference>